<organism evidence="3 4">
    <name type="scientific">Solanum verrucosum</name>
    <dbReference type="NCBI Taxonomy" id="315347"/>
    <lineage>
        <taxon>Eukaryota</taxon>
        <taxon>Viridiplantae</taxon>
        <taxon>Streptophyta</taxon>
        <taxon>Embryophyta</taxon>
        <taxon>Tracheophyta</taxon>
        <taxon>Spermatophyta</taxon>
        <taxon>Magnoliopsida</taxon>
        <taxon>eudicotyledons</taxon>
        <taxon>Gunneridae</taxon>
        <taxon>Pentapetalae</taxon>
        <taxon>asterids</taxon>
        <taxon>lamiids</taxon>
        <taxon>Solanales</taxon>
        <taxon>Solanaceae</taxon>
        <taxon>Solanoideae</taxon>
        <taxon>Solaneae</taxon>
        <taxon>Solanum</taxon>
    </lineage>
</organism>
<protein>
    <recommendedName>
        <fullName evidence="2">Reverse transcriptase zinc-binding domain-containing protein</fullName>
    </recommendedName>
</protein>
<proteinExistence type="predicted"/>
<dbReference type="AlphaFoldDB" id="A0AAF0PPT7"/>
<feature type="signal peptide" evidence="1">
    <location>
        <begin position="1"/>
        <end position="15"/>
    </location>
</feature>
<evidence type="ECO:0000313" key="3">
    <source>
        <dbReference type="EMBL" id="WMV08386.1"/>
    </source>
</evidence>
<dbReference type="Proteomes" id="UP001234989">
    <property type="component" value="Chromosome 1"/>
</dbReference>
<evidence type="ECO:0000256" key="1">
    <source>
        <dbReference type="SAM" id="SignalP"/>
    </source>
</evidence>
<evidence type="ECO:0000313" key="4">
    <source>
        <dbReference type="Proteomes" id="UP001234989"/>
    </source>
</evidence>
<feature type="domain" description="Reverse transcriptase zinc-binding" evidence="2">
    <location>
        <begin position="1"/>
        <end position="66"/>
    </location>
</feature>
<feature type="chain" id="PRO_5042139715" description="Reverse transcriptase zinc-binding domain-containing protein" evidence="1">
    <location>
        <begin position="16"/>
        <end position="108"/>
    </location>
</feature>
<dbReference type="EMBL" id="CP133612">
    <property type="protein sequence ID" value="WMV08386.1"/>
    <property type="molecule type" value="Genomic_DNA"/>
</dbReference>
<sequence length="108" mass="12979">WKSIWRGLIPTKVKCFTWLVIKRACLTQEVLQKKGMQLVPRCFLCNLTGQTNKHLFLHYKFTTQIWELFLYITGFSWTMLEHTSDLSSCWIRRGVSKIQKKWWKLIPS</sequence>
<reference evidence="3" key="1">
    <citation type="submission" date="2023-08" db="EMBL/GenBank/DDBJ databases">
        <title>A de novo genome assembly of Solanum verrucosum Schlechtendal, a Mexican diploid species geographically isolated from the other diploid A-genome species in potato relatives.</title>
        <authorList>
            <person name="Hosaka K."/>
        </authorList>
    </citation>
    <scope>NUCLEOTIDE SEQUENCE</scope>
    <source>
        <tissue evidence="3">Young leaves</tissue>
    </source>
</reference>
<dbReference type="InterPro" id="IPR026960">
    <property type="entry name" value="RVT-Znf"/>
</dbReference>
<dbReference type="Pfam" id="PF13966">
    <property type="entry name" value="zf-RVT"/>
    <property type="match status" value="1"/>
</dbReference>
<keyword evidence="4" id="KW-1185">Reference proteome</keyword>
<gene>
    <name evidence="3" type="ORF">MTR67_001771</name>
</gene>
<feature type="non-terminal residue" evidence="3">
    <location>
        <position position="1"/>
    </location>
</feature>
<name>A0AAF0PPT7_SOLVR</name>
<evidence type="ECO:0000259" key="2">
    <source>
        <dbReference type="Pfam" id="PF13966"/>
    </source>
</evidence>
<keyword evidence="1" id="KW-0732">Signal</keyword>
<accession>A0AAF0PPT7</accession>